<dbReference type="NCBIfam" id="NF010449">
    <property type="entry name" value="PRK13875.1"/>
    <property type="match status" value="1"/>
</dbReference>
<evidence type="ECO:0000256" key="1">
    <source>
        <dbReference type="ARBA" id="ARBA00022692"/>
    </source>
</evidence>
<proteinExistence type="predicted"/>
<feature type="transmembrane region" description="Helical" evidence="5">
    <location>
        <begin position="172"/>
        <end position="193"/>
    </location>
</feature>
<dbReference type="InterPro" id="IPR007688">
    <property type="entry name" value="Conjugal_tfr_TrbL/VirB6"/>
</dbReference>
<dbReference type="Pfam" id="PF04610">
    <property type="entry name" value="TrbL"/>
    <property type="match status" value="1"/>
</dbReference>
<dbReference type="GO" id="GO:0030255">
    <property type="term" value="P:protein secretion by the type IV secretion system"/>
    <property type="evidence" value="ECO:0007669"/>
    <property type="project" value="InterPro"/>
</dbReference>
<feature type="transmembrane region" description="Helical" evidence="5">
    <location>
        <begin position="29"/>
        <end position="49"/>
    </location>
</feature>
<feature type="region of interest" description="Disordered" evidence="4">
    <location>
        <begin position="363"/>
        <end position="433"/>
    </location>
</feature>
<feature type="transmembrane region" description="Helical" evidence="5">
    <location>
        <begin position="205"/>
        <end position="225"/>
    </location>
</feature>
<dbReference type="InterPro" id="IPR014150">
    <property type="entry name" value="Conjugal_tfr_TrbL"/>
</dbReference>
<keyword evidence="3 5" id="KW-0472">Membrane</keyword>
<keyword evidence="2 5" id="KW-1133">Transmembrane helix</keyword>
<feature type="transmembrane region" description="Helical" evidence="5">
    <location>
        <begin position="268"/>
        <end position="291"/>
    </location>
</feature>
<keyword evidence="1 5" id="KW-0812">Transmembrane</keyword>
<evidence type="ECO:0000256" key="3">
    <source>
        <dbReference type="ARBA" id="ARBA00023136"/>
    </source>
</evidence>
<dbReference type="NCBIfam" id="TIGR02783">
    <property type="entry name" value="TrbL_P"/>
    <property type="match status" value="1"/>
</dbReference>
<feature type="transmembrane region" description="Helical" evidence="5">
    <location>
        <begin position="139"/>
        <end position="165"/>
    </location>
</feature>
<evidence type="ECO:0000256" key="2">
    <source>
        <dbReference type="ARBA" id="ARBA00022989"/>
    </source>
</evidence>
<reference evidence="6" key="1">
    <citation type="submission" date="2012-09" db="EMBL/GenBank/DDBJ databases">
        <title>Metagenomic Characterization of a Microbial Community in Wastewater Detects High Levels of Antibiotic Resistance.</title>
        <authorList>
            <person name="Abrams M."/>
            <person name="Caldwell A."/>
            <person name="Vandaei E."/>
            <person name="Lee W."/>
            <person name="Perrott J."/>
            <person name="Khan S.Y."/>
            <person name="Ta J."/>
            <person name="Romero D."/>
            <person name="Nguyen V."/>
            <person name="Pourmand N."/>
            <person name="Ouverney C.C."/>
        </authorList>
    </citation>
    <scope>NUCLEOTIDE SEQUENCE</scope>
</reference>
<name>L7VUU5_9BACT</name>
<sequence>MDDLNIIDRFTETFSRYIDSGFGLLSGDVAFLTTILVSLDIILAGLFWALRGEDNVIAALIRKVLYVGFFALLLNNFKSLADIVFRSFAGLGLKASATTLTANDLMRPGFVADTGFTASRPLLDKAGELIGFTTFFENFVTIMVLMLAWLIVLLAFFVLAVQLFITILEFKLTTLAGFVLVPFALFGQTAFLAERVLGSVITAGIKLMVLSIVVGIGSTIFGTLVPPAGSAIALKQAASIILAAIAVFGLAIFVPGIAAGLVTGAPQLGAGAVFGTAAGLVATGVAAGSLASGSARLAGRTGGGAVRSAASLTGNVSAAYQSGGIGGVARATVSQPIADLGSNITTPVRDAYRQGAAYGYRATAPATPGGGSGPGGPAGGGASPTPPPNDPPDWAQRLQRRQRMRDATFVATQAVREGDRPMGSAAPDLKDKS</sequence>
<dbReference type="AlphaFoldDB" id="L7VUU5"/>
<evidence type="ECO:0000256" key="4">
    <source>
        <dbReference type="SAM" id="MobiDB-lite"/>
    </source>
</evidence>
<evidence type="ECO:0000256" key="5">
    <source>
        <dbReference type="SAM" id="Phobius"/>
    </source>
</evidence>
<feature type="transmembrane region" description="Helical" evidence="5">
    <location>
        <begin position="237"/>
        <end position="262"/>
    </location>
</feature>
<protein>
    <submittedName>
        <fullName evidence="6">Conjugative transfer protein TrbL</fullName>
    </submittedName>
</protein>
<accession>L7VUU5</accession>
<organism evidence="6">
    <name type="scientific">uncultured bacterium A1Q1_fos_75</name>
    <dbReference type="NCBI Taxonomy" id="1256589"/>
    <lineage>
        <taxon>Bacteria</taxon>
        <taxon>environmental samples</taxon>
    </lineage>
</organism>
<evidence type="ECO:0000313" key="6">
    <source>
        <dbReference type="EMBL" id="AGC71249.1"/>
    </source>
</evidence>
<feature type="compositionally biased region" description="Gly residues" evidence="4">
    <location>
        <begin position="368"/>
        <end position="382"/>
    </location>
</feature>
<dbReference type="EMBL" id="JX649866">
    <property type="protein sequence ID" value="AGC71249.1"/>
    <property type="molecule type" value="Genomic_DNA"/>
</dbReference>